<dbReference type="PANTHER" id="PTHR10739">
    <property type="entry name" value="CYTIDYLYLTRANSFERASE"/>
    <property type="match status" value="1"/>
</dbReference>
<dbReference type="EC" id="2.7.7.15" evidence="1"/>
<dbReference type="InterPro" id="IPR014729">
    <property type="entry name" value="Rossmann-like_a/b/a_fold"/>
</dbReference>
<evidence type="ECO:0000256" key="2">
    <source>
        <dbReference type="SAM" id="MobiDB-lite"/>
    </source>
</evidence>
<dbReference type="EMBL" id="OZ037951">
    <property type="protein sequence ID" value="CAL1714752.1"/>
    <property type="molecule type" value="Genomic_DNA"/>
</dbReference>
<gene>
    <name evidence="4" type="ORF">GFSPODELE1_LOCUS9914</name>
</gene>
<proteinExistence type="predicted"/>
<dbReference type="InterPro" id="IPR045049">
    <property type="entry name" value="Pcy1-like"/>
</dbReference>
<dbReference type="Proteomes" id="UP001497453">
    <property type="component" value="Chromosome 8"/>
</dbReference>
<dbReference type="Pfam" id="PF01467">
    <property type="entry name" value="CTP_transf_like"/>
    <property type="match status" value="1"/>
</dbReference>
<evidence type="ECO:0000259" key="3">
    <source>
        <dbReference type="Pfam" id="PF01467"/>
    </source>
</evidence>
<dbReference type="InterPro" id="IPR004821">
    <property type="entry name" value="Cyt_trans-like"/>
</dbReference>
<feature type="compositionally biased region" description="Basic and acidic residues" evidence="2">
    <location>
        <begin position="254"/>
        <end position="263"/>
    </location>
</feature>
<dbReference type="Gene3D" id="3.40.50.620">
    <property type="entry name" value="HUPs"/>
    <property type="match status" value="1"/>
</dbReference>
<reference evidence="5" key="1">
    <citation type="submission" date="2024-04" db="EMBL/GenBank/DDBJ databases">
        <authorList>
            <person name="Shaw F."/>
            <person name="Minotto A."/>
        </authorList>
    </citation>
    <scope>NUCLEOTIDE SEQUENCE [LARGE SCALE GENOMIC DNA]</scope>
</reference>
<evidence type="ECO:0000313" key="4">
    <source>
        <dbReference type="EMBL" id="CAL1714752.1"/>
    </source>
</evidence>
<feature type="region of interest" description="Disordered" evidence="2">
    <location>
        <begin position="247"/>
        <end position="283"/>
    </location>
</feature>
<sequence length="283" mass="31517">MRRSIDAISVLSNDDLADYDVISDGIRSLESSIADLGIVDRKANDENHEPGPSQGAKNIYMTPGLTVEEIQAYVQKAMGTTGLSLTRNNDVSRPVRVYVDGHFDGFNTAHALQLRQAKLSFPSVCVIVGVHSDDICRENGYQTSVPHLERCELMRHCRWVDEVAPEAPWRLDERFLRARCIDYVAIDEGTSIDPSFDKEKLKGYDLVKKLRKAIPTRRTTGICERKYNATPVQTTSRTSVSFPSAIGIHPFEGGSKDSEKVDKDQDDPFQEPRVDEFGAGNGV</sequence>
<dbReference type="PANTHER" id="PTHR10739:SF13">
    <property type="entry name" value="CHOLINE-PHOSPHATE CYTIDYLYLTRANSFERASE"/>
    <property type="match status" value="1"/>
</dbReference>
<keyword evidence="5" id="KW-1185">Reference proteome</keyword>
<evidence type="ECO:0000256" key="1">
    <source>
        <dbReference type="ARBA" id="ARBA00026101"/>
    </source>
</evidence>
<dbReference type="SUPFAM" id="SSF52374">
    <property type="entry name" value="Nucleotidylyl transferase"/>
    <property type="match status" value="1"/>
</dbReference>
<protein>
    <recommendedName>
        <fullName evidence="1">choline-phosphate cytidylyltransferase</fullName>
        <ecNumber evidence="1">2.7.7.15</ecNumber>
    </recommendedName>
</protein>
<feature type="domain" description="Cytidyltransferase-like" evidence="3">
    <location>
        <begin position="98"/>
        <end position="220"/>
    </location>
</feature>
<accession>A0ABP1E448</accession>
<evidence type="ECO:0000313" key="5">
    <source>
        <dbReference type="Proteomes" id="UP001497453"/>
    </source>
</evidence>
<name>A0ABP1E448_9APHY</name>
<organism evidence="4 5">
    <name type="scientific">Somion occarium</name>
    <dbReference type="NCBI Taxonomy" id="3059160"/>
    <lineage>
        <taxon>Eukaryota</taxon>
        <taxon>Fungi</taxon>
        <taxon>Dikarya</taxon>
        <taxon>Basidiomycota</taxon>
        <taxon>Agaricomycotina</taxon>
        <taxon>Agaricomycetes</taxon>
        <taxon>Polyporales</taxon>
        <taxon>Cerrenaceae</taxon>
        <taxon>Somion</taxon>
    </lineage>
</organism>
<dbReference type="NCBIfam" id="TIGR00125">
    <property type="entry name" value="cyt_tran_rel"/>
    <property type="match status" value="1"/>
</dbReference>